<dbReference type="Pfam" id="PF26114">
    <property type="entry name" value="Ig_2_Mok13"/>
    <property type="match status" value="1"/>
</dbReference>
<dbReference type="FunFam" id="3.40.50.2000:FF:000058">
    <property type="entry name" value="Alpha-1,3-glucan synthase Ags1"/>
    <property type="match status" value="1"/>
</dbReference>
<evidence type="ECO:0000256" key="2">
    <source>
        <dbReference type="ARBA" id="ARBA00012688"/>
    </source>
</evidence>
<evidence type="ECO:0000256" key="7">
    <source>
        <dbReference type="SAM" id="MobiDB-lite"/>
    </source>
</evidence>
<dbReference type="InterPro" id="IPR058655">
    <property type="entry name" value="Mok11-14/Ags1-like"/>
</dbReference>
<dbReference type="OrthoDB" id="512920at2759"/>
<dbReference type="Pfam" id="PF26122">
    <property type="entry name" value="CBM_Mok13"/>
    <property type="match status" value="1"/>
</dbReference>
<gene>
    <name evidence="11" type="ORF">N0V93_002860</name>
</gene>
<evidence type="ECO:0000256" key="6">
    <source>
        <dbReference type="ARBA" id="ARBA00048960"/>
    </source>
</evidence>
<dbReference type="SUPFAM" id="SSF53756">
    <property type="entry name" value="UDP-Glycosyltransferase/glycogen phosphorylase"/>
    <property type="match status" value="1"/>
</dbReference>
<dbReference type="Pfam" id="PF00534">
    <property type="entry name" value="Glycos_transf_1"/>
    <property type="match status" value="1"/>
</dbReference>
<dbReference type="Pfam" id="PF26108">
    <property type="entry name" value="GH_Mok13"/>
    <property type="match status" value="1"/>
</dbReference>
<organism evidence="11 12">
    <name type="scientific">Gnomoniopsis smithogilvyi</name>
    <dbReference type="NCBI Taxonomy" id="1191159"/>
    <lineage>
        <taxon>Eukaryota</taxon>
        <taxon>Fungi</taxon>
        <taxon>Dikarya</taxon>
        <taxon>Ascomycota</taxon>
        <taxon>Pezizomycotina</taxon>
        <taxon>Sordariomycetes</taxon>
        <taxon>Sordariomycetidae</taxon>
        <taxon>Diaporthales</taxon>
        <taxon>Gnomoniaceae</taxon>
        <taxon>Gnomoniopsis</taxon>
    </lineage>
</organism>
<dbReference type="InterPro" id="IPR017853">
    <property type="entry name" value="GH"/>
</dbReference>
<evidence type="ECO:0000313" key="11">
    <source>
        <dbReference type="EMBL" id="KAJ4393646.1"/>
    </source>
</evidence>
<feature type="transmembrane region" description="Helical" evidence="8">
    <location>
        <begin position="2039"/>
        <end position="2056"/>
    </location>
</feature>
<dbReference type="InterPro" id="IPR013534">
    <property type="entry name" value="Starch_synth_cat_dom"/>
</dbReference>
<dbReference type="FunFam" id="3.20.20.80:FF:000073">
    <property type="entry name" value="Alpha-1,3-glucan synthase Ags2"/>
    <property type="match status" value="1"/>
</dbReference>
<evidence type="ECO:0000313" key="12">
    <source>
        <dbReference type="Proteomes" id="UP001140453"/>
    </source>
</evidence>
<evidence type="ECO:0000256" key="5">
    <source>
        <dbReference type="ARBA" id="ARBA00023316"/>
    </source>
</evidence>
<dbReference type="FunFam" id="3.40.50.2000:FF:000052">
    <property type="entry name" value="Alpha-1,3-glucan synthase Ags2"/>
    <property type="match status" value="1"/>
</dbReference>
<keyword evidence="8" id="KW-0812">Transmembrane</keyword>
<feature type="region of interest" description="Disordered" evidence="7">
    <location>
        <begin position="1920"/>
        <end position="1973"/>
    </location>
</feature>
<feature type="compositionally biased region" description="Low complexity" evidence="7">
    <location>
        <begin position="1676"/>
        <end position="1689"/>
    </location>
</feature>
<accession>A0A9W8YXJ3</accession>
<evidence type="ECO:0000256" key="1">
    <source>
        <dbReference type="ARBA" id="ARBA00006122"/>
    </source>
</evidence>
<keyword evidence="4" id="KW-0808">Transferase</keyword>
<dbReference type="InterPro" id="IPR058658">
    <property type="entry name" value="Mok11-13/Ags1-like_Ig_2"/>
</dbReference>
<sequence length="2428" mass="269875">MFSFSWLPAISLLCSTTFVHGLKYDASEEEFNLNANTTATDPLDYWVTERTGHDYHKSPDNWRFPFYTVFMDRYVNGDPTNDNLNGTVFETDMMSTQIRNGGDLQGLVDSLDYIAGMGIKGIYIAGSPFINQPWGADAYSPLDLTLLDKHFGNITMWQNTVDEIHDRGMYVLLDNTMATLGDLVGFEGYLNDSTPFSVKEHKVQWKTSRRYLDFDIGNTYNSTCDYPVFWYENGEQVNSTVTSELVGCYDSDFDQFGDVEAFGVFPDWQRQLSKFASVQDRLREWYDPVRERLERFSCMTIAALDIDGFRVDKAMQVTVDAQASFASKMRECAKQYNKTNFMLVGEITSGNTLGSIWLGRGRSLDLWMDDVAEAQTLASVWNDTSGSDYFLRDAGNSALDAGAFHYSVYRTLTRFLGMSGNLEAGYDLPVNWVEMWNEMVLTNDFYNANTGEFDPRHLYGVANQDVFRWPGVVQGTQRQMLGYMVTTFLLPGIPLVYYGEEQDLYLVDSTAANYVYGRQAFSPSQAWMRHGCYSLGSSIYVDWPADRALTGCTDTAQALDHRDPSAPMRNSMKFMFSLRDSFPVLEGGWLLDQLSNQTSYRLLNGSSTATEFGIWSVVRAYNSQTQTDVSSNDTTPVWLVYHNENTTTTYTFDCSTSGQDFLAPFDAKKVVRNLMNSTEDTYTLEDSSVSNTNWTGTTANAGCFSSITMAPYEFKVFVLEADYVAPGPMITKFSPGHDFQIDSSVNTTGEMEIVLGFSTEMDCDAVTAATYVESYVDGTGAQNLTTFSTPTCTTVDADIGTFVGYIPTVWTWTSTLSGIQDGVHRLTVTNASTADGIVTNSIDHFLLRQGLPTNPVVFPEKANYSTALLTVDDNEIFTVHHSAPGATKWRYSTNWASSWSSWYTYTGETQTITTLTWSGTDAQAWDGYHLTVQYYSQPLGSSAFIQHSDQGVDYQRQFPHIFLYGDYNDWGFDSGVSAKMSQVANSTWNKHFMYEWPAQVQVNIWGINPDGKSDATFIYGDIDDDGILDRLAPSSLSTNVLNMTEAPTWPFLSYKIVLDDKSWTIKAVPQGSAPLQIFLFWLLAVVPIITAALAGWIYMRGFYQVKVNKKGFKRKPKMFISLNGLLHPNGHGDEKKEKMSIALRAISPSPSSTQLPVVKAPGEKRTVLIATMEYNIDDWGISIKIGGLGVMAKLMSASLDHVNLIWVVPCIGGIEYPMDEPAESMFVQIMGESYEVHVQYHRVKNITYVLLDAPIFRQQTKAEPYIARMDDIESGILYAAWNSCIAETIRRFPVDIYHINDYHGAIAPLYLLPQVIPVCLSLHNAEFQGLWPMRNPEETKEVCEVFGLPIEVVKKYVQYGTVFNLLHAGASYLRYHQRGFGAVGVSKKYGDRSLARYPIFWSLKNIGQLPNPDPSDTAAWEPEKDAVSSSKEGITIDQDFEAARGDLRVKAQEWAGLEIDPTAELFVFVGRWSLQKGVDLIADIFPSILEKYPKTQLIAVGPVIDLYGKFAALKLAKLMEKYPKRVFSKPEFTQLPPYIFSGAEFALIPSRDEPFGLVAVEFGRKGALGVGARVGGLGQMPGFWYTVESMTPAHLLDQFQHAMTQALKSKQNKRALMRAWSAKQRFPVKQWIQQIDALYDESIRVSYKEASKNKKLLTSKSMLSINTYANDGSAHPDTPGGSRPSTPGGLKVEISSPTMVRSSLLHHQSPDGSPAPGSSGLVSPGLVSPGLASPGPGGLRGSYMSVMSTASNGNLASPGLMTPKFPWTNLEPGARSSVASSINMGYAGHASMASFDSFAMRAQDEGGNPTSPGFAPDSYRDSVAGLPLPKPSFYQAGNRNSSQLSLSDVVGERHDMKLQKVDLSFTDANGEFYAEFEDMLAGITAKNSHTELCIEEFLKKSEKEWFKRYRNAKLGIDSRDASRTRSKSPFGRRPDSSDGKMRDSSVVSRGRQRHRSITPHSTMTYMSTEAGSPQEPDLDDEFLLGRDFKAPTGLRKLLSVRVGDWPVYAFMMAFGQILSVNSYQITLLTGEASQTTNKLYIIGSVYLATSIMWWLLIRNFKAVYSIAIPWLFFGLAFLILGITGFLPDSIQDTVQLCATVLYAAGASSGAVMFALNFGDEGGSPTKQWVIRAIIVAGLAQVYTLMLWYWGSLVAVSEATITGTIGTTTVPVALVVCVPIAVLLWVIGVVLFLGLPDYYRQSPESIPGLYISLVHRKLVPWFFVAVIIQNYWLSAPYGRNWQFLFGSQYLPDWATAVLALGFFVGLWTIVLYIFSLFSDEHTWLLPIFAIGLGAPRWAQMLWGCSGMGWYVPWGGSGLGSAILSRCLWLWLGLLDSIQGVGFGMMLLATLTRQHVLATLIGSQAVGAAVTMLARATSPNALNAQSTFPDFSQGPLPGAAEKWFWICLAFQLVIPFGYFKFFRKEQVSKP</sequence>
<dbReference type="Gene3D" id="3.20.20.80">
    <property type="entry name" value="Glycosidases"/>
    <property type="match status" value="2"/>
</dbReference>
<dbReference type="Pfam" id="PF08323">
    <property type="entry name" value="Glyco_transf_5"/>
    <property type="match status" value="1"/>
</dbReference>
<feature type="chain" id="PRO_5040797230" description="alpha-1,3-glucan synthase" evidence="9">
    <location>
        <begin position="22"/>
        <end position="2428"/>
    </location>
</feature>
<keyword evidence="3" id="KW-0328">Glycosyltransferase</keyword>
<keyword evidence="12" id="KW-1185">Reference proteome</keyword>
<dbReference type="SMART" id="SM00642">
    <property type="entry name" value="Aamy"/>
    <property type="match status" value="1"/>
</dbReference>
<dbReference type="Pfam" id="PF00128">
    <property type="entry name" value="Alpha-amylase"/>
    <property type="match status" value="1"/>
</dbReference>
<dbReference type="Gene3D" id="3.40.50.2000">
    <property type="entry name" value="Glycogen Phosphorylase B"/>
    <property type="match status" value="2"/>
</dbReference>
<comment type="catalytic activity">
    <reaction evidence="6">
        <text>[(1-&gt;3)-alpha-D-glucosyl](n) + UDP-alpha-D-glucose = [(1-&gt;3)-alpha-D-glucosyl](n+1) + UDP + H(+)</text>
        <dbReference type="Rhea" id="RHEA:19749"/>
        <dbReference type="Rhea" id="RHEA-COMP:11150"/>
        <dbReference type="Rhea" id="RHEA-COMP:11151"/>
        <dbReference type="ChEBI" id="CHEBI:15378"/>
        <dbReference type="ChEBI" id="CHEBI:28100"/>
        <dbReference type="ChEBI" id="CHEBI:58223"/>
        <dbReference type="ChEBI" id="CHEBI:58885"/>
        <dbReference type="EC" id="2.4.1.183"/>
    </reaction>
</comment>
<name>A0A9W8YXJ3_9PEZI</name>
<evidence type="ECO:0000256" key="8">
    <source>
        <dbReference type="SAM" id="Phobius"/>
    </source>
</evidence>
<dbReference type="InterPro" id="IPR058659">
    <property type="entry name" value="Mok11-13/Ags1-like_CBM"/>
</dbReference>
<dbReference type="GO" id="GO:0070600">
    <property type="term" value="P:fungal-type cell wall (1-&gt;3)-alpha-glucan biosynthetic process"/>
    <property type="evidence" value="ECO:0007669"/>
    <property type="project" value="TreeGrafter"/>
</dbReference>
<keyword evidence="9" id="KW-0732">Signal</keyword>
<evidence type="ECO:0000256" key="3">
    <source>
        <dbReference type="ARBA" id="ARBA00022676"/>
    </source>
</evidence>
<protein>
    <recommendedName>
        <fullName evidence="2">alpha-1,3-glucan synthase</fullName>
        <ecNumber evidence="2">2.4.1.183</ecNumber>
    </recommendedName>
</protein>
<feature type="compositionally biased region" description="Basic and acidic residues" evidence="7">
    <location>
        <begin position="1932"/>
        <end position="1943"/>
    </location>
</feature>
<feature type="signal peptide" evidence="9">
    <location>
        <begin position="1"/>
        <end position="21"/>
    </location>
</feature>
<dbReference type="GO" id="GO:0047657">
    <property type="term" value="F:alpha-1,3-glucan synthase activity"/>
    <property type="evidence" value="ECO:0007669"/>
    <property type="project" value="UniProtKB-EC"/>
</dbReference>
<feature type="compositionally biased region" description="Polar residues" evidence="7">
    <location>
        <begin position="1958"/>
        <end position="1971"/>
    </location>
</feature>
<dbReference type="PANTHER" id="PTHR47182:SF2">
    <property type="entry name" value="CELL WALL ALPHA-1,3-GLUCAN SYNTHASE AGS1"/>
    <property type="match status" value="1"/>
</dbReference>
<feature type="transmembrane region" description="Helical" evidence="8">
    <location>
        <begin position="2005"/>
        <end position="2027"/>
    </location>
</feature>
<feature type="transmembrane region" description="Helical" evidence="8">
    <location>
        <begin position="2401"/>
        <end position="2420"/>
    </location>
</feature>
<dbReference type="InterPro" id="IPR058656">
    <property type="entry name" value="Mok11-13/Ags1-like_GH"/>
</dbReference>
<feature type="transmembrane region" description="Helical" evidence="8">
    <location>
        <begin position="1078"/>
        <end position="1099"/>
    </location>
</feature>
<dbReference type="CDD" id="cd11323">
    <property type="entry name" value="AmyAc_AGS"/>
    <property type="match status" value="1"/>
</dbReference>
<dbReference type="EC" id="2.4.1.183" evidence="2"/>
<dbReference type="EMBL" id="JAPEVB010000002">
    <property type="protein sequence ID" value="KAJ4393646.1"/>
    <property type="molecule type" value="Genomic_DNA"/>
</dbReference>
<feature type="transmembrane region" description="Helical" evidence="8">
    <location>
        <begin position="2128"/>
        <end position="2149"/>
    </location>
</feature>
<feature type="transmembrane region" description="Helical" evidence="8">
    <location>
        <begin position="2213"/>
        <end position="2232"/>
    </location>
</feature>
<evidence type="ECO:0000259" key="10">
    <source>
        <dbReference type="SMART" id="SM00642"/>
    </source>
</evidence>
<feature type="transmembrane region" description="Helical" evidence="8">
    <location>
        <begin position="2252"/>
        <end position="2273"/>
    </location>
</feature>
<dbReference type="Proteomes" id="UP001140453">
    <property type="component" value="Unassembled WGS sequence"/>
</dbReference>
<dbReference type="PANTHER" id="PTHR47182">
    <property type="entry name" value="CELL WALL ALPHA-1,3-GLUCAN SYNTHASE AGS1-RELATED"/>
    <property type="match status" value="1"/>
</dbReference>
<feature type="region of interest" description="Disordered" evidence="7">
    <location>
        <begin position="1668"/>
        <end position="1734"/>
    </location>
</feature>
<dbReference type="Pfam" id="PF26111">
    <property type="entry name" value="Ig_Mok13"/>
    <property type="match status" value="1"/>
</dbReference>
<comment type="caution">
    <text evidence="11">The sequence shown here is derived from an EMBL/GenBank/DDBJ whole genome shotgun (WGS) entry which is preliminary data.</text>
</comment>
<dbReference type="GO" id="GO:0009277">
    <property type="term" value="C:fungal-type cell wall"/>
    <property type="evidence" value="ECO:0007669"/>
    <property type="project" value="TreeGrafter"/>
</dbReference>
<keyword evidence="8" id="KW-1133">Transmembrane helix</keyword>
<dbReference type="SUPFAM" id="SSF51445">
    <property type="entry name" value="(Trans)glycosidases"/>
    <property type="match status" value="1"/>
</dbReference>
<dbReference type="InterPro" id="IPR058657">
    <property type="entry name" value="Mok11-13/Ags1-like_Ig"/>
</dbReference>
<comment type="similarity">
    <text evidence="1">Belongs to the glycosyltransferase group 1 family.</text>
</comment>
<dbReference type="InterPro" id="IPR058654">
    <property type="entry name" value="Mok11-14/Ags1-like_TM"/>
</dbReference>
<feature type="domain" description="Glycosyl hydrolase family 13 catalytic" evidence="10">
    <location>
        <begin position="68"/>
        <end position="522"/>
    </location>
</feature>
<feature type="compositionally biased region" description="Low complexity" evidence="7">
    <location>
        <begin position="1710"/>
        <end position="1734"/>
    </location>
</feature>
<evidence type="ECO:0000256" key="4">
    <source>
        <dbReference type="ARBA" id="ARBA00022679"/>
    </source>
</evidence>
<dbReference type="InterPro" id="IPR001296">
    <property type="entry name" value="Glyco_trans_1"/>
</dbReference>
<dbReference type="Pfam" id="PF26127">
    <property type="entry name" value="12TM_Mok13"/>
    <property type="match status" value="1"/>
</dbReference>
<keyword evidence="8" id="KW-0472">Membrane</keyword>
<reference evidence="11" key="1">
    <citation type="submission" date="2022-10" db="EMBL/GenBank/DDBJ databases">
        <title>Tapping the CABI collections for fungal endophytes: first genome assemblies for Collariella, Neodidymelliopsis, Ascochyta clinopodiicola, Didymella pomorum, Didymosphaeria variabile, Neocosmospora piperis and Neocucurbitaria cava.</title>
        <authorList>
            <person name="Hill R."/>
        </authorList>
    </citation>
    <scope>NUCLEOTIDE SEQUENCE</scope>
    <source>
        <strain evidence="11">IMI 355082</strain>
    </source>
</reference>
<feature type="transmembrane region" description="Helical" evidence="8">
    <location>
        <begin position="2169"/>
        <end position="2192"/>
    </location>
</feature>
<dbReference type="InterPro" id="IPR006047">
    <property type="entry name" value="GH13_cat_dom"/>
</dbReference>
<keyword evidence="5" id="KW-0961">Cell wall biogenesis/degradation</keyword>
<feature type="transmembrane region" description="Helical" evidence="8">
    <location>
        <begin position="2063"/>
        <end position="2087"/>
    </location>
</feature>
<evidence type="ECO:0000256" key="9">
    <source>
        <dbReference type="SAM" id="SignalP"/>
    </source>
</evidence>
<feature type="transmembrane region" description="Helical" evidence="8">
    <location>
        <begin position="2093"/>
        <end position="2116"/>
    </location>
</feature>
<proteinExistence type="inferred from homology"/>